<reference evidence="1 2" key="1">
    <citation type="submission" date="2022-12" db="EMBL/GenBank/DDBJ databases">
        <title>Genomic features and morphological characterization of a novel Knufia sp. strain isolated from spacecraft assembly facility.</title>
        <authorList>
            <person name="Teixeira M."/>
            <person name="Chander A.M."/>
            <person name="Stajich J.E."/>
            <person name="Venkateswaran K."/>
        </authorList>
    </citation>
    <scope>NUCLEOTIDE SEQUENCE [LARGE SCALE GENOMIC DNA]</scope>
    <source>
        <strain evidence="1 2">FJI-L2-BK-P2</strain>
    </source>
</reference>
<sequence length="716" mass="81455">MAQGEKLTGPRPHILGVPYEIRLTIYSYILDDIQHDKRQWERNATSTYDGLLLACRKLSYEASQHVFSTRITSHQILKLANLSANRLTFFSLRSLSIEVDLELDNGDAASLAKALDFVQLSLQELHLLFIGQDPHGNEVAASGCANQAVCQTSSDKPLLVESGQDTEKKLNILRSLVGCRNLRILRIENANLPLLPAMFMINKPFLQAFSATCDSRSITHRYTRWKNKRHVLKGLLVKIDPRNVPPIRALHVDANAAVPAEDIVQCLRATLHHLSWRIPNADFQGPPSQDNDFYGMTDTILKLFWSSDRAPNLETLRLCCGMRDILSSNPRYQWEMGHLVAALSFDLPRFQKLKHFEIHYSGGDNFLRNQLIESLPHGLQRLYISDVTITIQQLVSQVRERYFLSAQHTGPRMPVLPPNLMVDDGYDDVSGKPKIDSMPLHELPTADSIKISGRDQVQYLIAANTSPSDYDTNIFVKRSQCAQHDYLDDYAMRGESKFRRDEIPLNTGKLGFVTFEYDDLEWRLDGPVCVSDYVEESDRTRIFRLNGQLLDREHNLHLANDQATKEEYGIKPRQLGPGVDKEYHGNDVLSETDTYSRHPTIYAAIYNNAELAPKPHVIEQSLKELVACPQLGGNKEECDSMAWYFGNEAEAVKVFEQEPVAKAENQKQKPMLAEVEVRPSTRCRWMCPDFEIPPVGSFPVPTPPSDWKDLVRARWY</sequence>
<dbReference type="Proteomes" id="UP001316803">
    <property type="component" value="Unassembled WGS sequence"/>
</dbReference>
<dbReference type="EMBL" id="JAKLMC020000007">
    <property type="protein sequence ID" value="KAK5955297.1"/>
    <property type="molecule type" value="Genomic_DNA"/>
</dbReference>
<accession>A0AAN8IPQ0</accession>
<evidence type="ECO:0000313" key="1">
    <source>
        <dbReference type="EMBL" id="KAK5955297.1"/>
    </source>
</evidence>
<protein>
    <submittedName>
        <fullName evidence="1">Uncharacterized protein</fullName>
    </submittedName>
</protein>
<dbReference type="AlphaFoldDB" id="A0AAN8IPQ0"/>
<name>A0AAN8IPQ0_9EURO</name>
<proteinExistence type="predicted"/>
<organism evidence="1 2">
    <name type="scientific">Knufia fluminis</name>
    <dbReference type="NCBI Taxonomy" id="191047"/>
    <lineage>
        <taxon>Eukaryota</taxon>
        <taxon>Fungi</taxon>
        <taxon>Dikarya</taxon>
        <taxon>Ascomycota</taxon>
        <taxon>Pezizomycotina</taxon>
        <taxon>Eurotiomycetes</taxon>
        <taxon>Chaetothyriomycetidae</taxon>
        <taxon>Chaetothyriales</taxon>
        <taxon>Trichomeriaceae</taxon>
        <taxon>Knufia</taxon>
    </lineage>
</organism>
<gene>
    <name evidence="1" type="ORF">OHC33_003979</name>
</gene>
<evidence type="ECO:0000313" key="2">
    <source>
        <dbReference type="Proteomes" id="UP001316803"/>
    </source>
</evidence>
<keyword evidence="2" id="KW-1185">Reference proteome</keyword>
<comment type="caution">
    <text evidence="1">The sequence shown here is derived from an EMBL/GenBank/DDBJ whole genome shotgun (WGS) entry which is preliminary data.</text>
</comment>